<accession>D4XWI0</accession>
<feature type="transmembrane region" description="Helical" evidence="6">
    <location>
        <begin position="1827"/>
        <end position="1853"/>
    </location>
</feature>
<feature type="transmembrane region" description="Helical" evidence="6">
    <location>
        <begin position="1873"/>
        <end position="1902"/>
    </location>
</feature>
<keyword evidence="2" id="KW-1003">Cell membrane</keyword>
<evidence type="ECO:0000256" key="3">
    <source>
        <dbReference type="ARBA" id="ARBA00022692"/>
    </source>
</evidence>
<feature type="transmembrane region" description="Helical" evidence="6">
    <location>
        <begin position="1950"/>
        <end position="1974"/>
    </location>
</feature>
<dbReference type="Pfam" id="PF02687">
    <property type="entry name" value="FtsX"/>
    <property type="match status" value="2"/>
</dbReference>
<keyword evidence="9" id="KW-1185">Reference proteome</keyword>
<feature type="transmembrane region" description="Helical" evidence="6">
    <location>
        <begin position="2522"/>
        <end position="2548"/>
    </location>
</feature>
<protein>
    <submittedName>
        <fullName evidence="8">Efflux ABC transporter, permease protein</fullName>
    </submittedName>
</protein>
<evidence type="ECO:0000313" key="8">
    <source>
        <dbReference type="EMBL" id="EFF41341.1"/>
    </source>
</evidence>
<dbReference type="InterPro" id="IPR038766">
    <property type="entry name" value="Membrane_comp_ABC_pdt"/>
</dbReference>
<evidence type="ECO:0000256" key="2">
    <source>
        <dbReference type="ARBA" id="ARBA00022475"/>
    </source>
</evidence>
<dbReference type="RefSeq" id="WP_005683982.1">
    <property type="nucleotide sequence ID" value="NZ_ADNC01000027.1"/>
</dbReference>
<sequence length="2606" mass="298435">MWKLFKETFKSLKKNKVTVIGLTILVFLSSAIFTLLYDVSKSMSQQYNEYKKESKLHDLTLDLNIPSSGNAYNNGFLVNGLSKERQEHFESYEKPLIYKAQNKNLVSKYIINLEVESGKYIKLQNIGVSDDKFKDLYFDKNDFYDIFKFFNISEVQSTVKFELNPKSKSFVKFLKDYNIETYENKNNEFVKSVKNNQINLTDSIRLDKEYKFSDIFRSRTLLDDKTIFTDPSTLFINLETKEATFDFVKGRGWDDLNRSYKVPVLQLANAFGLIPSNESNTIFKFDSSKTPSLLNAKLDLKNQATATLKNEVKLSDLSKEKVGQSIDNLYTFVKNKEYNLPKNYIAKEEILTSYQRWNYTSSYKNELKEKWSGSYKTFMDFLISSNENKIPSEINDFSHWNIEISTYQTNHDDKGNELKNNLMNVRSNILSFEDVTKTKLYFDALYQPKHVDSKLYKYDGFKTIFEIEKLSKINDAILQDINDNELKEKRYLIIKNGALKITKESITNKVIEKVGRENLGLRKTITIDAVDAITNKKQVFHFINVGDSKNRIDGIDLNVGKLYNEQKNPTALNGFTDINNSYFKTKELPIYVGYVLIKNAPFNLTPNPDLTLLDYSYESVKFINPISKEVEIKNGAKVYKLTNFLNDNNHKDINKFNNFGIVIDQLNFAFVHYNDKNEVKWETIVTDKRDKLFWNAEEVLEYLRQNKWTLKVLKINDDGWVEFDKTFKNIAYLPLGFRSPKPQIVNEALNNDTLVFAFKQIQNTLLNSSFVKEGILSPESIYSFIETAIKSTENGLVAKIFKTAKMNMSEVVENAFTFMYDMSHTPNGDNLTNLIDDILEGIKKKVSDKKDIAAQKAYLEEQLGNLFNFMGELATNPLVKNLDPRTLVSASKEPLKFLESISKIVKSISFKDFTQEIYNFITSKEYNKIVKYEGADRKIKFSNSQLLIWFFKHIDEKLLKEGINEIIDNLDTKAISNFEDPNSLLSVIVRIFSEKIQGSIKNLLKSVDANPNDPNKSYTNLTNGLKQLINSLNIKLMIKTMESKLVLRPFDQTLSAYDYVKNETITQDFQYLAYSISNHDIFYSVLKSLFEVEGSNKAIKDTLISMFNLSDKGISIKVDDKTNIVLPSADNEKIDFFDLVALATSASAESSIQEKNSITLSNFEETYSTIFRLNKKIDEIGTITVDHLSSKEKLIATDILNIDLKSNDFDKEIKQKVKNALEIIKIFEFNNNVQKYQNDSSLGNLGKFYFDFKNTTTGNSLWNTAFNFMKEVLKYNPTNQFSYGVDVYGLLKIWQSIYFEKGISNIEKEEFAKALLEFANSKEIIDEFNDFKLIQPSAENIALHKETGFGISSSLANPQAFSLEFFREESMSFKNQALNKFVLRFPKFKKWIVNNEFELTKTFSYIASSNMYYFYSQDEINSLNIKSGYKNLHSIIIENFLNGIMKREIVTQNIDIFENISTLFPSNNAINSIGISDVLLNPVLRQFFPQVLIWTLSDTNNKDTLNTKNRSNLAYFLIDKVINFEDILNRGEKETYRFIANLSKEHIINPIFESELAGNIAFNNDFFINLLNSEKNKKGEFNVFGVNLAEFLISIIDSITTIDYSTSSYKFDEPSAYVAKANYAYLSKNNKTIYTGELPKTPTEINELIANLDEKFLLNVNGLKFIILGDEITTDYLYPVIDENNIQVDTSSQALVYVNQNGFDRARFAYQGNNVKEYLLIKSPDKESIPVLEEELEKFVSNNIDDTANLRRVYDIHSIDPLNPERSVRINVIDGIIKSVDSVSTILLSLLISLVAISIIFIIKRYINNKNKVIGILLAQGYSPFQISASFTVFAFVTALIGGTLGYLLGFLLQGPTIRILDNYWTLPIITTSFSWFSFVFTLILPFIGMSLLIFVVSLWALRYKSIDLMSGITEVQTGDLYQKYHSKFRRKKITTKFGASLIFNSFWKLWSFALSVILTAITTIFGISTFGVFDKSITKTYENRAYKYKYDLQTPTLEGGALIPYNPGQMQNSLYVTQGLPQELKRNNFDYFKPGFSSVLNAGYQANGTPDTFTPHIITQFSINLKVDSGVSVDPWSIAYNSMPDTQKSRITLLRNKIGVLLEKTQNGLVYDKKGNLDLNNSKHTFSYFRYDLNDKSPLDSKFVYMLYNKDSKKHDEKIITTSAFRSEYRNFLVNGYTKLYKEGKESDFFIGFGGILFDPKYDEGYTYAQGLLGNSKINFYGYKKDSTQVKLIDSSGYDLLEELYSDQHKDRDYIPLVINEVVSKKFNLGIGSEIESKILNTTDRFTNKFKALINNSNSNKDLGYKFRVVGINPTYINYEFIIPKYIADKITGLDKLSYPGEAFNGILSKSEKPEQLIGSTALYSVSGYWPAFSSFDLTTVEKDDKLEIFDNLFGRSGILIKNGYTQADIAKFLSPTVSSNYEKAFSTARNTPDEFITKYAQIFDNSLYIPPANSIIASDIEIGFTQTISHTVQIIVTSVIILSFIVSSIILIIVSSILISENEKNIAIWTILGYSQKEKLKMFFGIFIPFIFIALLIAIPLALLLIKVFALFLISTAAISVPISLGFFNIVLTFIVIISIFTLTSLLSWRRINKIKAVDLLKGK</sequence>
<dbReference type="eggNOG" id="COG0577">
    <property type="taxonomic scope" value="Bacteria"/>
</dbReference>
<reference evidence="8 9" key="1">
    <citation type="submission" date="2010-03" db="EMBL/GenBank/DDBJ databases">
        <authorList>
            <person name="Glass J.I."/>
            <person name="Benders G.A."/>
            <person name="Durkin A.S."/>
            <person name="Farmerie W.G."/>
            <person name="Hlavinka K."/>
            <person name="Hostetler J."/>
            <person name="Jackson J."/>
            <person name="May M.A."/>
            <person name="Miller R.H."/>
            <person name="Paralanov V."/>
            <person name="Radune D."/>
            <person name="Szczypinski B."/>
            <person name="Brown D.R."/>
        </authorList>
    </citation>
    <scope>NUCLEOTIDE SEQUENCE [LARGE SCALE GENOMIC DNA]</scope>
    <source>
        <strain evidence="8 9">A21JP2</strain>
    </source>
</reference>
<feature type="domain" description="ABC3 transporter permease C-terminal" evidence="7">
    <location>
        <begin position="1786"/>
        <end position="1906"/>
    </location>
</feature>
<evidence type="ECO:0000256" key="5">
    <source>
        <dbReference type="ARBA" id="ARBA00023136"/>
    </source>
</evidence>
<feature type="transmembrane region" description="Helical" evidence="6">
    <location>
        <begin position="2568"/>
        <end position="2589"/>
    </location>
</feature>
<feature type="transmembrane region" description="Helical" evidence="6">
    <location>
        <begin position="2476"/>
        <end position="2501"/>
    </location>
</feature>
<keyword evidence="3 6" id="KW-0812">Transmembrane</keyword>
<evidence type="ECO:0000256" key="1">
    <source>
        <dbReference type="ARBA" id="ARBA00004651"/>
    </source>
</evidence>
<feature type="domain" description="ABC3 transporter permease C-terminal" evidence="7">
    <location>
        <begin position="2480"/>
        <end position="2597"/>
    </location>
</feature>
<dbReference type="InterPro" id="IPR003838">
    <property type="entry name" value="ABC3_permease_C"/>
</dbReference>
<keyword evidence="5 6" id="KW-0472">Membrane</keyword>
<evidence type="ECO:0000256" key="6">
    <source>
        <dbReference type="SAM" id="Phobius"/>
    </source>
</evidence>
<evidence type="ECO:0000313" key="9">
    <source>
        <dbReference type="Proteomes" id="UP000004757"/>
    </source>
</evidence>
<evidence type="ECO:0000259" key="7">
    <source>
        <dbReference type="Pfam" id="PF02687"/>
    </source>
</evidence>
<feature type="transmembrane region" description="Helical" evidence="6">
    <location>
        <begin position="1786"/>
        <end position="1807"/>
    </location>
</feature>
<dbReference type="STRING" id="747682.MALL_0450"/>
<proteinExistence type="predicted"/>
<keyword evidence="4 6" id="KW-1133">Transmembrane helix</keyword>
<evidence type="ECO:0000256" key="4">
    <source>
        <dbReference type="ARBA" id="ARBA00022989"/>
    </source>
</evidence>
<dbReference type="PANTHER" id="PTHR30287">
    <property type="entry name" value="MEMBRANE COMPONENT OF PREDICTED ABC SUPERFAMILY METABOLITE UPTAKE TRANSPORTER"/>
    <property type="match status" value="1"/>
</dbReference>
<organism evidence="8 9">
    <name type="scientific">Mycoplasmopsis alligatoris A21JP2</name>
    <dbReference type="NCBI Taxonomy" id="747682"/>
    <lineage>
        <taxon>Bacteria</taxon>
        <taxon>Bacillati</taxon>
        <taxon>Mycoplasmatota</taxon>
        <taxon>Mycoplasmoidales</taxon>
        <taxon>Metamycoplasmataceae</taxon>
        <taxon>Mycoplasmopsis</taxon>
    </lineage>
</organism>
<name>D4XWI0_9BACT</name>
<dbReference type="Proteomes" id="UP000004757">
    <property type="component" value="Unassembled WGS sequence"/>
</dbReference>
<dbReference type="PANTHER" id="PTHR30287:SF2">
    <property type="entry name" value="BLL1001 PROTEIN"/>
    <property type="match status" value="1"/>
</dbReference>
<gene>
    <name evidence="8" type="ORF">MALL_0450</name>
</gene>
<dbReference type="EMBL" id="ADNC01000027">
    <property type="protein sequence ID" value="EFF41341.1"/>
    <property type="molecule type" value="Genomic_DNA"/>
</dbReference>
<dbReference type="GO" id="GO:0005886">
    <property type="term" value="C:plasma membrane"/>
    <property type="evidence" value="ECO:0007669"/>
    <property type="project" value="UniProtKB-SubCell"/>
</dbReference>
<dbReference type="OrthoDB" id="403889at2"/>
<comment type="caution">
    <text evidence="8">The sequence shown here is derived from an EMBL/GenBank/DDBJ whole genome shotgun (WGS) entry which is preliminary data.</text>
</comment>
<comment type="subcellular location">
    <subcellularLocation>
        <location evidence="1">Cell membrane</location>
        <topology evidence="1">Multi-pass membrane protein</topology>
    </subcellularLocation>
</comment>